<dbReference type="RefSeq" id="WP_115692660.1">
    <property type="nucleotide sequence ID" value="NZ_CP031417.1"/>
</dbReference>
<accession>A0A345ZZD4</accession>
<dbReference type="AlphaFoldDB" id="A0A345ZZD4"/>
<protein>
    <submittedName>
        <fullName evidence="3">DUF1236 domain-containing protein</fullName>
    </submittedName>
</protein>
<evidence type="ECO:0000313" key="4">
    <source>
        <dbReference type="Proteomes" id="UP000254889"/>
    </source>
</evidence>
<organism evidence="3 4">
    <name type="scientific">Pseudolabrys taiwanensis</name>
    <dbReference type="NCBI Taxonomy" id="331696"/>
    <lineage>
        <taxon>Bacteria</taxon>
        <taxon>Pseudomonadati</taxon>
        <taxon>Pseudomonadota</taxon>
        <taxon>Alphaproteobacteria</taxon>
        <taxon>Hyphomicrobiales</taxon>
        <taxon>Xanthobacteraceae</taxon>
        <taxon>Pseudolabrys</taxon>
    </lineage>
</organism>
<feature type="region of interest" description="Disordered" evidence="1">
    <location>
        <begin position="45"/>
        <end position="85"/>
    </location>
</feature>
<keyword evidence="4" id="KW-1185">Reference proteome</keyword>
<evidence type="ECO:0000256" key="2">
    <source>
        <dbReference type="SAM" id="Phobius"/>
    </source>
</evidence>
<sequence>MKDDLSREQEQRGTSQVLVWGMSVAVVLILLSFVWLVVPISERRTDQSAGGRSVQTQGTSTVARDTPPPPASSPNASSPATVGRNQDITASSSASVAFTSQQVDTIKKFAGSAPQVEPGTFTLSVGAAVPRNVEVHDMPGDLGQALPSYARDQYLVAGDRFVIVETSTQRIIAIVPIS</sequence>
<reference evidence="3 4" key="1">
    <citation type="submission" date="2018-07" db="EMBL/GenBank/DDBJ databases">
        <authorList>
            <person name="Quirk P.G."/>
            <person name="Krulwich T.A."/>
        </authorList>
    </citation>
    <scope>NUCLEOTIDE SEQUENCE [LARGE SCALE GENOMIC DNA]</scope>
    <source>
        <strain evidence="3 4">CC-BB4</strain>
    </source>
</reference>
<dbReference type="Proteomes" id="UP000254889">
    <property type="component" value="Chromosome"/>
</dbReference>
<dbReference type="InterPro" id="IPR009642">
    <property type="entry name" value="DUF1236"/>
</dbReference>
<gene>
    <name evidence="3" type="ORF">DW352_18180</name>
</gene>
<dbReference type="KEGG" id="ptaw:DW352_18180"/>
<evidence type="ECO:0000313" key="3">
    <source>
        <dbReference type="EMBL" id="AXK82281.1"/>
    </source>
</evidence>
<keyword evidence="2" id="KW-0812">Transmembrane</keyword>
<keyword evidence="2" id="KW-1133">Transmembrane helix</keyword>
<dbReference type="EMBL" id="CP031417">
    <property type="protein sequence ID" value="AXK82281.1"/>
    <property type="molecule type" value="Genomic_DNA"/>
</dbReference>
<dbReference type="Pfam" id="PF06823">
    <property type="entry name" value="DUF1236"/>
    <property type="match status" value="1"/>
</dbReference>
<name>A0A345ZZD4_9HYPH</name>
<dbReference type="OrthoDB" id="102964at2"/>
<keyword evidence="2" id="KW-0472">Membrane</keyword>
<feature type="transmembrane region" description="Helical" evidence="2">
    <location>
        <begin position="17"/>
        <end position="38"/>
    </location>
</feature>
<dbReference type="Gene3D" id="3.10.450.160">
    <property type="entry name" value="inner membrane protein cigr"/>
    <property type="match status" value="1"/>
</dbReference>
<evidence type="ECO:0000256" key="1">
    <source>
        <dbReference type="SAM" id="MobiDB-lite"/>
    </source>
</evidence>
<proteinExistence type="predicted"/>
<feature type="compositionally biased region" description="Polar residues" evidence="1">
    <location>
        <begin position="47"/>
        <end position="63"/>
    </location>
</feature>